<evidence type="ECO:0000313" key="2">
    <source>
        <dbReference type="EMBL" id="QHU00915.1"/>
    </source>
</evidence>
<proteinExistence type="predicted"/>
<dbReference type="AlphaFoldDB" id="A0A6C0J5D2"/>
<name>A0A6C0J5D2_9ZZZZ</name>
<dbReference type="EMBL" id="MN740331">
    <property type="protein sequence ID" value="QHU00915.1"/>
    <property type="molecule type" value="Genomic_DNA"/>
</dbReference>
<feature type="transmembrane region" description="Helical" evidence="1">
    <location>
        <begin position="6"/>
        <end position="27"/>
    </location>
</feature>
<sequence length="99" mass="10865">MKGYIIALIALISLTSLIAVVMIIRLFTSTEGFKPFGNSISDGVPGSIDNKGYFDTDKKWGHKGLKNVRSNLAHVGHGVPIYSDQRQPGQILYLPFDQS</sequence>
<protein>
    <submittedName>
        <fullName evidence="2">Uncharacterized protein</fullName>
    </submittedName>
</protein>
<keyword evidence="1" id="KW-0472">Membrane</keyword>
<evidence type="ECO:0000256" key="1">
    <source>
        <dbReference type="SAM" id="Phobius"/>
    </source>
</evidence>
<reference evidence="2" key="1">
    <citation type="journal article" date="2020" name="Nature">
        <title>Giant virus diversity and host interactions through global metagenomics.</title>
        <authorList>
            <person name="Schulz F."/>
            <person name="Roux S."/>
            <person name="Paez-Espino D."/>
            <person name="Jungbluth S."/>
            <person name="Walsh D.A."/>
            <person name="Denef V.J."/>
            <person name="McMahon K.D."/>
            <person name="Konstantinidis K.T."/>
            <person name="Eloe-Fadrosh E.A."/>
            <person name="Kyrpides N.C."/>
            <person name="Woyke T."/>
        </authorList>
    </citation>
    <scope>NUCLEOTIDE SEQUENCE</scope>
    <source>
        <strain evidence="2">GVMAG-M-3300025860-20</strain>
    </source>
</reference>
<keyword evidence="1" id="KW-1133">Transmembrane helix</keyword>
<keyword evidence="1" id="KW-0812">Transmembrane</keyword>
<organism evidence="2">
    <name type="scientific">viral metagenome</name>
    <dbReference type="NCBI Taxonomy" id="1070528"/>
    <lineage>
        <taxon>unclassified sequences</taxon>
        <taxon>metagenomes</taxon>
        <taxon>organismal metagenomes</taxon>
    </lineage>
</organism>
<accession>A0A6C0J5D2</accession>